<name>A0AA40KRD3_9HYME</name>
<dbReference type="EMBL" id="JAHYIQ010000008">
    <property type="protein sequence ID" value="KAK1129991.1"/>
    <property type="molecule type" value="Genomic_DNA"/>
</dbReference>
<feature type="region of interest" description="Disordered" evidence="1">
    <location>
        <begin position="17"/>
        <end position="124"/>
    </location>
</feature>
<proteinExistence type="predicted"/>
<evidence type="ECO:0000256" key="1">
    <source>
        <dbReference type="SAM" id="MobiDB-lite"/>
    </source>
</evidence>
<accession>A0AA40KRD3</accession>
<evidence type="ECO:0000313" key="2">
    <source>
        <dbReference type="EMBL" id="KAK1129991.1"/>
    </source>
</evidence>
<feature type="compositionally biased region" description="Polar residues" evidence="1">
    <location>
        <begin position="70"/>
        <end position="85"/>
    </location>
</feature>
<feature type="compositionally biased region" description="Polar residues" evidence="1">
    <location>
        <begin position="22"/>
        <end position="37"/>
    </location>
</feature>
<reference evidence="2" key="1">
    <citation type="submission" date="2021-10" db="EMBL/GenBank/DDBJ databases">
        <title>Melipona bicolor Genome sequencing and assembly.</title>
        <authorList>
            <person name="Araujo N.S."/>
            <person name="Arias M.C."/>
        </authorList>
    </citation>
    <scope>NUCLEOTIDE SEQUENCE</scope>
    <source>
        <strain evidence="2">USP_2M_L1-L4_2017</strain>
        <tissue evidence="2">Whole body</tissue>
    </source>
</reference>
<comment type="caution">
    <text evidence="2">The sequence shown here is derived from an EMBL/GenBank/DDBJ whole genome shotgun (WGS) entry which is preliminary data.</text>
</comment>
<gene>
    <name evidence="2" type="ORF">K0M31_019680</name>
</gene>
<dbReference type="Proteomes" id="UP001177670">
    <property type="component" value="Unassembled WGS sequence"/>
</dbReference>
<sequence>MSTVSAGGSLGRGSRALHLQHHQSSLSALHMTANHSGTVDRRRSSLRGSLSRAFGLRPRSEKASPSSSSDTGSLASQYMSSARSNSPPPPQLPPRPITGNKRHRRVKSIGDIDYITSAAVSTPV</sequence>
<keyword evidence="3" id="KW-1185">Reference proteome</keyword>
<feature type="compositionally biased region" description="Pro residues" evidence="1">
    <location>
        <begin position="86"/>
        <end position="96"/>
    </location>
</feature>
<feature type="compositionally biased region" description="Low complexity" evidence="1">
    <location>
        <begin position="46"/>
        <end position="57"/>
    </location>
</feature>
<dbReference type="AlphaFoldDB" id="A0AA40KRD3"/>
<evidence type="ECO:0000313" key="3">
    <source>
        <dbReference type="Proteomes" id="UP001177670"/>
    </source>
</evidence>
<organism evidence="2 3">
    <name type="scientific">Melipona bicolor</name>
    <dbReference type="NCBI Taxonomy" id="60889"/>
    <lineage>
        <taxon>Eukaryota</taxon>
        <taxon>Metazoa</taxon>
        <taxon>Ecdysozoa</taxon>
        <taxon>Arthropoda</taxon>
        <taxon>Hexapoda</taxon>
        <taxon>Insecta</taxon>
        <taxon>Pterygota</taxon>
        <taxon>Neoptera</taxon>
        <taxon>Endopterygota</taxon>
        <taxon>Hymenoptera</taxon>
        <taxon>Apocrita</taxon>
        <taxon>Aculeata</taxon>
        <taxon>Apoidea</taxon>
        <taxon>Anthophila</taxon>
        <taxon>Apidae</taxon>
        <taxon>Melipona</taxon>
    </lineage>
</organism>
<protein>
    <submittedName>
        <fullName evidence="2">Uncharacterized protein</fullName>
    </submittedName>
</protein>